<dbReference type="InterPro" id="IPR001792">
    <property type="entry name" value="Acylphosphatase-like_dom"/>
</dbReference>
<comment type="catalytic activity">
    <reaction evidence="3 4">
        <text>an acyl phosphate + H2O = a carboxylate + phosphate + H(+)</text>
        <dbReference type="Rhea" id="RHEA:14965"/>
        <dbReference type="ChEBI" id="CHEBI:15377"/>
        <dbReference type="ChEBI" id="CHEBI:15378"/>
        <dbReference type="ChEBI" id="CHEBI:29067"/>
        <dbReference type="ChEBI" id="CHEBI:43474"/>
        <dbReference type="ChEBI" id="CHEBI:59918"/>
        <dbReference type="EC" id="3.6.1.7"/>
    </reaction>
</comment>
<evidence type="ECO:0000256" key="5">
    <source>
        <dbReference type="RuleBase" id="RU004168"/>
    </source>
</evidence>
<dbReference type="Gene3D" id="3.30.70.100">
    <property type="match status" value="1"/>
</dbReference>
<dbReference type="PANTHER" id="PTHR47268:SF4">
    <property type="entry name" value="ACYLPHOSPHATASE"/>
    <property type="match status" value="1"/>
</dbReference>
<dbReference type="SUPFAM" id="SSF54975">
    <property type="entry name" value="Acylphosphatase/BLUF domain-like"/>
    <property type="match status" value="1"/>
</dbReference>
<proteinExistence type="inferred from homology"/>
<dbReference type="Pfam" id="PF00708">
    <property type="entry name" value="Acylphosphatase"/>
    <property type="match status" value="1"/>
</dbReference>
<gene>
    <name evidence="7" type="ORF">GHK24_02905</name>
</gene>
<dbReference type="PRINTS" id="PR00112">
    <property type="entry name" value="ACYLPHPHTASE"/>
</dbReference>
<dbReference type="EC" id="3.6.1.7" evidence="2 4"/>
<dbReference type="Proteomes" id="UP000480275">
    <property type="component" value="Unassembled WGS sequence"/>
</dbReference>
<sequence>MGQRSAGRRKTVSNSSKRAETVLKLRVRGRVQGVGYRRSLEIKARALDLAGWVRNLADGSVEALVAGDPAAVAELCEWARHGPPLARVDAVETPALECDEAGAWAPYPFAVCANF</sequence>
<dbReference type="EMBL" id="WIXJ01000001">
    <property type="protein sequence ID" value="MQY50730.1"/>
    <property type="molecule type" value="Genomic_DNA"/>
</dbReference>
<keyword evidence="4" id="KW-0378">Hydrolase</keyword>
<evidence type="ECO:0000256" key="4">
    <source>
        <dbReference type="PROSITE-ProRule" id="PRU00520"/>
    </source>
</evidence>
<dbReference type="PROSITE" id="PS51160">
    <property type="entry name" value="ACYLPHOSPHATASE_3"/>
    <property type="match status" value="1"/>
</dbReference>
<dbReference type="InterPro" id="IPR036046">
    <property type="entry name" value="Acylphosphatase-like_dom_sf"/>
</dbReference>
<feature type="active site" evidence="4">
    <location>
        <position position="37"/>
    </location>
</feature>
<reference evidence="7 8" key="1">
    <citation type="submission" date="2019-10" db="EMBL/GenBank/DDBJ databases">
        <title>Whole-genome sequence of the purple nonsulfur photosynthetic bacterium Rhodocyclus tenuis.</title>
        <authorList>
            <person name="Kyndt J.A."/>
            <person name="Meyer T.E."/>
        </authorList>
    </citation>
    <scope>NUCLEOTIDE SEQUENCE [LARGE SCALE GENOMIC DNA]</scope>
    <source>
        <strain evidence="7 8">DSM 110</strain>
    </source>
</reference>
<protein>
    <recommendedName>
        <fullName evidence="2 4">acylphosphatase</fullName>
        <ecNumber evidence="2 4">3.6.1.7</ecNumber>
    </recommendedName>
</protein>
<comment type="caution">
    <text evidence="7">The sequence shown here is derived from an EMBL/GenBank/DDBJ whole genome shotgun (WGS) entry which is preliminary data.</text>
</comment>
<evidence type="ECO:0000256" key="2">
    <source>
        <dbReference type="ARBA" id="ARBA00012150"/>
    </source>
</evidence>
<evidence type="ECO:0000259" key="6">
    <source>
        <dbReference type="PROSITE" id="PS51160"/>
    </source>
</evidence>
<dbReference type="GO" id="GO:0003998">
    <property type="term" value="F:acylphosphatase activity"/>
    <property type="evidence" value="ECO:0007669"/>
    <property type="project" value="UniProtKB-EC"/>
</dbReference>
<evidence type="ECO:0000256" key="1">
    <source>
        <dbReference type="ARBA" id="ARBA00005614"/>
    </source>
</evidence>
<organism evidence="7 8">
    <name type="scientific">Rhodocyclus tenuis</name>
    <name type="common">Rhodospirillum tenue</name>
    <dbReference type="NCBI Taxonomy" id="1066"/>
    <lineage>
        <taxon>Bacteria</taxon>
        <taxon>Pseudomonadati</taxon>
        <taxon>Pseudomonadota</taxon>
        <taxon>Betaproteobacteria</taxon>
        <taxon>Rhodocyclales</taxon>
        <taxon>Rhodocyclaceae</taxon>
        <taxon>Rhodocyclus</taxon>
    </lineage>
</organism>
<dbReference type="PANTHER" id="PTHR47268">
    <property type="entry name" value="ACYLPHOSPHATASE"/>
    <property type="match status" value="1"/>
</dbReference>
<dbReference type="AlphaFoldDB" id="A0A6L5JVZ8"/>
<accession>A0A6L5JVZ8</accession>
<evidence type="ECO:0000256" key="3">
    <source>
        <dbReference type="ARBA" id="ARBA00047645"/>
    </source>
</evidence>
<feature type="active site" evidence="4">
    <location>
        <position position="55"/>
    </location>
</feature>
<dbReference type="PROSITE" id="PS00151">
    <property type="entry name" value="ACYLPHOSPHATASE_2"/>
    <property type="match status" value="1"/>
</dbReference>
<comment type="similarity">
    <text evidence="1 5">Belongs to the acylphosphatase family.</text>
</comment>
<dbReference type="InterPro" id="IPR017968">
    <property type="entry name" value="Acylphosphatase_CS"/>
</dbReference>
<name>A0A6L5JVZ8_RHOTE</name>
<feature type="domain" description="Acylphosphatase-like" evidence="6">
    <location>
        <begin position="22"/>
        <end position="113"/>
    </location>
</feature>
<evidence type="ECO:0000313" key="8">
    <source>
        <dbReference type="Proteomes" id="UP000480275"/>
    </source>
</evidence>
<dbReference type="InterPro" id="IPR020456">
    <property type="entry name" value="Acylphosphatase"/>
</dbReference>
<evidence type="ECO:0000313" key="7">
    <source>
        <dbReference type="EMBL" id="MQY50730.1"/>
    </source>
</evidence>